<evidence type="ECO:0000259" key="3">
    <source>
        <dbReference type="PROSITE" id="PS50240"/>
    </source>
</evidence>
<protein>
    <submittedName>
        <fullName evidence="4">Trypsin-like serine protease</fullName>
        <ecNumber evidence="4">3.4.21.-</ecNumber>
    </submittedName>
</protein>
<dbReference type="EMBL" id="JAVRFI010000017">
    <property type="protein sequence ID" value="MDT0452036.1"/>
    <property type="molecule type" value="Genomic_DNA"/>
</dbReference>
<sequence>MFDKRSRVAWATGLIASAVGAVALSAVPASAVVGDEAKDGQYAFTARLDIGDGKRSCTGALVDEQWVLTAASCFADDPSQGFRITGGAPKMKTVVTVGRTDLSRDGGVTVEGVELTPRGDRDVVMVRLAKPVTGIAPVNVATYEPKAGDELRVTGYGRTKDEWAPDLLHTAAFGVGAVSGTTVDLTAKSAGAALCKGDTGGPAFREKDGKPELAAVNSVSWQGGCFGTPDSETRTGAVSSRVDDVNTWIQQLRLTGKSDQVTNVITTADFNGDGRTDVAAVMKDGSLQAFYAGPDGTLGYGRALWNDNTWDGKKKIIGGDFNGDGLADILAVGADGSMYLYAGTASGKLAPAKKAWYDTSWGKIPVVARYKGDGWKRDGLIAQWDDGTLMAYSTAADGTLTDGSRREMWRDKTWSKKYIATGDFNGDGRDDIAAVASNGALHLYTGNGKGSFDNGREMWRDQTWDTMQYVLGGDFDGDGKGDLFTRWGRGNLRWYAGDGKGALADGRVFWLGA</sequence>
<comment type="caution">
    <text evidence="4">The sequence shown here is derived from an EMBL/GenBank/DDBJ whole genome shotgun (WGS) entry which is preliminary data.</text>
</comment>
<reference evidence="4" key="1">
    <citation type="submission" date="2024-05" db="EMBL/GenBank/DDBJ databases">
        <title>30 novel species of actinomycetes from the DSMZ collection.</title>
        <authorList>
            <person name="Nouioui I."/>
        </authorList>
    </citation>
    <scope>NUCLEOTIDE SEQUENCE</scope>
    <source>
        <strain evidence="4">DSM 40473</strain>
    </source>
</reference>
<evidence type="ECO:0000313" key="4">
    <source>
        <dbReference type="EMBL" id="MDT0452036.1"/>
    </source>
</evidence>
<dbReference type="Gene3D" id="2.40.10.10">
    <property type="entry name" value="Trypsin-like serine proteases"/>
    <property type="match status" value="1"/>
</dbReference>
<dbReference type="EC" id="3.4.21.-" evidence="4"/>
<dbReference type="Pfam" id="PF13517">
    <property type="entry name" value="FG-GAP_3"/>
    <property type="match status" value="2"/>
</dbReference>
<dbReference type="InterPro" id="IPR013517">
    <property type="entry name" value="FG-GAP"/>
</dbReference>
<dbReference type="PROSITE" id="PS50240">
    <property type="entry name" value="TRYPSIN_DOM"/>
    <property type="match status" value="1"/>
</dbReference>
<dbReference type="InterPro" id="IPR001254">
    <property type="entry name" value="Trypsin_dom"/>
</dbReference>
<feature type="domain" description="Peptidase S1" evidence="3">
    <location>
        <begin position="32"/>
        <end position="254"/>
    </location>
</feature>
<organism evidence="4 5">
    <name type="scientific">Streptomyces hesseae</name>
    <dbReference type="NCBI Taxonomy" id="3075519"/>
    <lineage>
        <taxon>Bacteria</taxon>
        <taxon>Bacillati</taxon>
        <taxon>Actinomycetota</taxon>
        <taxon>Actinomycetes</taxon>
        <taxon>Kitasatosporales</taxon>
        <taxon>Streptomycetaceae</taxon>
        <taxon>Streptomyces</taxon>
    </lineage>
</organism>
<dbReference type="InterPro" id="IPR001314">
    <property type="entry name" value="Peptidase_S1A"/>
</dbReference>
<dbReference type="Pfam" id="PF00089">
    <property type="entry name" value="Trypsin"/>
    <property type="match status" value="1"/>
</dbReference>
<dbReference type="SMART" id="SM00020">
    <property type="entry name" value="Tryp_SPc"/>
    <property type="match status" value="1"/>
</dbReference>
<evidence type="ECO:0000256" key="1">
    <source>
        <dbReference type="ARBA" id="ARBA00022729"/>
    </source>
</evidence>
<dbReference type="SUPFAM" id="SSF50494">
    <property type="entry name" value="Trypsin-like serine proteases"/>
    <property type="match status" value="1"/>
</dbReference>
<dbReference type="PRINTS" id="PR00722">
    <property type="entry name" value="CHYMOTRYPSIN"/>
</dbReference>
<accession>A0ABU2SSS6</accession>
<dbReference type="PANTHER" id="PTHR44103:SF1">
    <property type="entry name" value="PROPROTEIN CONVERTASE P"/>
    <property type="match status" value="1"/>
</dbReference>
<feature type="signal peptide" evidence="2">
    <location>
        <begin position="1"/>
        <end position="31"/>
    </location>
</feature>
<keyword evidence="1 2" id="KW-0732">Signal</keyword>
<dbReference type="PANTHER" id="PTHR44103">
    <property type="entry name" value="PROPROTEIN CONVERTASE P"/>
    <property type="match status" value="1"/>
</dbReference>
<evidence type="ECO:0000313" key="5">
    <source>
        <dbReference type="Proteomes" id="UP001180531"/>
    </source>
</evidence>
<dbReference type="GO" id="GO:0016787">
    <property type="term" value="F:hydrolase activity"/>
    <property type="evidence" value="ECO:0007669"/>
    <property type="project" value="UniProtKB-KW"/>
</dbReference>
<name>A0ABU2SSS6_9ACTN</name>
<gene>
    <name evidence="4" type="ORF">RM609_23565</name>
</gene>
<evidence type="ECO:0000256" key="2">
    <source>
        <dbReference type="SAM" id="SignalP"/>
    </source>
</evidence>
<keyword evidence="5" id="KW-1185">Reference proteome</keyword>
<proteinExistence type="predicted"/>
<dbReference type="SUPFAM" id="SSF69318">
    <property type="entry name" value="Integrin alpha N-terminal domain"/>
    <property type="match status" value="1"/>
</dbReference>
<dbReference type="InterPro" id="IPR043504">
    <property type="entry name" value="Peptidase_S1_PA_chymotrypsin"/>
</dbReference>
<dbReference type="InterPro" id="IPR009003">
    <property type="entry name" value="Peptidase_S1_PA"/>
</dbReference>
<feature type="chain" id="PRO_5047454769" evidence="2">
    <location>
        <begin position="32"/>
        <end position="513"/>
    </location>
</feature>
<dbReference type="Gene3D" id="2.40.128.340">
    <property type="match status" value="2"/>
</dbReference>
<dbReference type="RefSeq" id="WP_311613519.1">
    <property type="nucleotide sequence ID" value="NZ_JAVRFI010000017.1"/>
</dbReference>
<dbReference type="Proteomes" id="UP001180531">
    <property type="component" value="Unassembled WGS sequence"/>
</dbReference>
<dbReference type="InterPro" id="IPR028994">
    <property type="entry name" value="Integrin_alpha_N"/>
</dbReference>
<keyword evidence="4" id="KW-0378">Hydrolase</keyword>